<feature type="chain" id="PRO_5045022203" evidence="1">
    <location>
        <begin position="26"/>
        <end position="128"/>
    </location>
</feature>
<dbReference type="RefSeq" id="XP_014668856.1">
    <property type="nucleotide sequence ID" value="XM_014813370.1"/>
</dbReference>
<feature type="signal peptide" evidence="1">
    <location>
        <begin position="1"/>
        <end position="25"/>
    </location>
</feature>
<organism evidence="2 4">
    <name type="scientific">Priapulus caudatus</name>
    <name type="common">Priapulid worm</name>
    <dbReference type="NCBI Taxonomy" id="37621"/>
    <lineage>
        <taxon>Eukaryota</taxon>
        <taxon>Metazoa</taxon>
        <taxon>Ecdysozoa</taxon>
        <taxon>Scalidophora</taxon>
        <taxon>Priapulida</taxon>
        <taxon>Priapulimorpha</taxon>
        <taxon>Priapulimorphida</taxon>
        <taxon>Priapulidae</taxon>
        <taxon>Priapulus</taxon>
    </lineage>
</organism>
<accession>A0ABM1E9I6</accession>
<protein>
    <submittedName>
        <fullName evidence="3 4">Uncharacterized protein LOC106810098</fullName>
    </submittedName>
</protein>
<evidence type="ECO:0000313" key="3">
    <source>
        <dbReference type="RefSeq" id="XP_014668856.1"/>
    </source>
</evidence>
<evidence type="ECO:0000313" key="4">
    <source>
        <dbReference type="RefSeq" id="XP_014668857.1"/>
    </source>
</evidence>
<dbReference type="GeneID" id="106810098"/>
<evidence type="ECO:0000313" key="2">
    <source>
        <dbReference type="Proteomes" id="UP000695022"/>
    </source>
</evidence>
<gene>
    <name evidence="3 4" type="primary">LOC106810098</name>
</gene>
<name>A0ABM1E9I6_PRICU</name>
<keyword evidence="1" id="KW-0732">Signal</keyword>
<evidence type="ECO:0000256" key="1">
    <source>
        <dbReference type="SAM" id="SignalP"/>
    </source>
</evidence>
<reference evidence="3 4" key="1">
    <citation type="submission" date="2025-05" db="UniProtKB">
        <authorList>
            <consortium name="RefSeq"/>
        </authorList>
    </citation>
    <scope>IDENTIFICATION</scope>
</reference>
<keyword evidence="2" id="KW-1185">Reference proteome</keyword>
<dbReference type="Proteomes" id="UP000695022">
    <property type="component" value="Unplaced"/>
</dbReference>
<proteinExistence type="predicted"/>
<dbReference type="RefSeq" id="XP_014668857.1">
    <property type="nucleotide sequence ID" value="XM_014813371.1"/>
</dbReference>
<sequence>MRQSLMNLMIGTGALLILLIHAAHSASLHGTASLARQQRPAVPDLLYDDVIRADDPATRRAENLVFESTLTGAEPYERLRRSYRWGSQGRDFGGAAVKRMLMVPDIPQCLRYCQTCPSCQPRCCFYRT</sequence>